<evidence type="ECO:0000313" key="1">
    <source>
        <dbReference type="EMBL" id="GFU54539.1"/>
    </source>
</evidence>
<dbReference type="Proteomes" id="UP000887013">
    <property type="component" value="Unassembled WGS sequence"/>
</dbReference>
<reference evidence="1" key="1">
    <citation type="submission" date="2020-08" db="EMBL/GenBank/DDBJ databases">
        <title>Multicomponent nature underlies the extraordinary mechanical properties of spider dragline silk.</title>
        <authorList>
            <person name="Kono N."/>
            <person name="Nakamura H."/>
            <person name="Mori M."/>
            <person name="Yoshida Y."/>
            <person name="Ohtoshi R."/>
            <person name="Malay A.D."/>
            <person name="Moran D.A.P."/>
            <person name="Tomita M."/>
            <person name="Numata K."/>
            <person name="Arakawa K."/>
        </authorList>
    </citation>
    <scope>NUCLEOTIDE SEQUENCE</scope>
</reference>
<accession>A0A8X6R1Z0</accession>
<gene>
    <name evidence="1" type="primary">AVEN_94443_1</name>
    <name evidence="1" type="ORF">NPIL_416991</name>
</gene>
<proteinExistence type="predicted"/>
<name>A0A8X6R1Z0_NEPPI</name>
<sequence length="306" mass="35656">MKESWPTDREKVCSNSITKESEAIISGPLQTVERADKFILSLQHWVSGTTLFSSSKLTDRRIFLERGIYTQNRMVPSHLYLARYLSTSLTMRNMICLLILISLAKGLSADPFSFGIAKSLPPFGIPVVDPEVEKEIEIEEIAKKLSLDKSWPFVEKDIIFDKGIDLGIGIGKELEFEKEFDLSKIAELEKTASIEKSFPWWLYEKYFGVAKKLTFEQALAFELYKKYGYYGIWVVRELHRRFQIAKRLGLIGKDIEFQEAISLGLFKGIGLEKIFESEFSRRTFEYNRIYVKAFRERNRRMMENYL</sequence>
<dbReference type="EMBL" id="BMAW01039102">
    <property type="protein sequence ID" value="GFU54539.1"/>
    <property type="molecule type" value="Genomic_DNA"/>
</dbReference>
<evidence type="ECO:0000313" key="2">
    <source>
        <dbReference type="Proteomes" id="UP000887013"/>
    </source>
</evidence>
<organism evidence="1 2">
    <name type="scientific">Nephila pilipes</name>
    <name type="common">Giant wood spider</name>
    <name type="synonym">Nephila maculata</name>
    <dbReference type="NCBI Taxonomy" id="299642"/>
    <lineage>
        <taxon>Eukaryota</taxon>
        <taxon>Metazoa</taxon>
        <taxon>Ecdysozoa</taxon>
        <taxon>Arthropoda</taxon>
        <taxon>Chelicerata</taxon>
        <taxon>Arachnida</taxon>
        <taxon>Araneae</taxon>
        <taxon>Araneomorphae</taxon>
        <taxon>Entelegynae</taxon>
        <taxon>Araneoidea</taxon>
        <taxon>Nephilidae</taxon>
        <taxon>Nephila</taxon>
    </lineage>
</organism>
<comment type="caution">
    <text evidence="1">The sequence shown here is derived from an EMBL/GenBank/DDBJ whole genome shotgun (WGS) entry which is preliminary data.</text>
</comment>
<keyword evidence="2" id="KW-1185">Reference proteome</keyword>
<dbReference type="OrthoDB" id="6426631at2759"/>
<dbReference type="AlphaFoldDB" id="A0A8X6R1Z0"/>
<protein>
    <submittedName>
        <fullName evidence="1">Uncharacterized protein</fullName>
    </submittedName>
</protein>